<proteinExistence type="predicted"/>
<dbReference type="Proteomes" id="UP000184526">
    <property type="component" value="Unassembled WGS sequence"/>
</dbReference>
<dbReference type="STRING" id="1121306.SAMN02745196_00901"/>
<protein>
    <submittedName>
        <fullName evidence="2">Bacterioferritin-associated ferredoxin</fullName>
    </submittedName>
</protein>
<dbReference type="EMBL" id="FQXP01000003">
    <property type="protein sequence ID" value="SHH59600.1"/>
    <property type="molecule type" value="Genomic_DNA"/>
</dbReference>
<reference evidence="2 3" key="1">
    <citation type="submission" date="2016-11" db="EMBL/GenBank/DDBJ databases">
        <authorList>
            <person name="Jaros S."/>
            <person name="Januszkiewicz K."/>
            <person name="Wedrychowicz H."/>
        </authorList>
    </citation>
    <scope>NUCLEOTIDE SEQUENCE [LARGE SCALE GENOMIC DNA]</scope>
    <source>
        <strain evidence="2 3">DSM 3089</strain>
    </source>
</reference>
<dbReference type="RefSeq" id="WP_072830453.1">
    <property type="nucleotide sequence ID" value="NZ_FQXP01000003.1"/>
</dbReference>
<dbReference type="InterPro" id="IPR041854">
    <property type="entry name" value="BFD-like_2Fe2S-bd_dom_sf"/>
</dbReference>
<organism evidence="2 3">
    <name type="scientific">Clostridium collagenovorans DSM 3089</name>
    <dbReference type="NCBI Taxonomy" id="1121306"/>
    <lineage>
        <taxon>Bacteria</taxon>
        <taxon>Bacillati</taxon>
        <taxon>Bacillota</taxon>
        <taxon>Clostridia</taxon>
        <taxon>Eubacteriales</taxon>
        <taxon>Clostridiaceae</taxon>
        <taxon>Clostridium</taxon>
    </lineage>
</organism>
<feature type="domain" description="BFD-like [2Fe-2S]-binding" evidence="1">
    <location>
        <begin position="4"/>
        <end position="55"/>
    </location>
</feature>
<evidence type="ECO:0000313" key="3">
    <source>
        <dbReference type="Proteomes" id="UP000184526"/>
    </source>
</evidence>
<dbReference type="Pfam" id="PF04324">
    <property type="entry name" value="Fer2_BFD"/>
    <property type="match status" value="1"/>
</dbReference>
<dbReference type="InterPro" id="IPR007419">
    <property type="entry name" value="BFD-like_2Fe2S-bd_dom"/>
</dbReference>
<accession>A0A1M5U9J7</accession>
<name>A0A1M5U9J7_9CLOT</name>
<evidence type="ECO:0000313" key="2">
    <source>
        <dbReference type="EMBL" id="SHH59600.1"/>
    </source>
</evidence>
<dbReference type="Gene3D" id="1.10.10.1100">
    <property type="entry name" value="BFD-like [2Fe-2S]-binding domain"/>
    <property type="match status" value="1"/>
</dbReference>
<gene>
    <name evidence="2" type="ORF">SAMN02745196_00901</name>
</gene>
<dbReference type="AlphaFoldDB" id="A0A1M5U9J7"/>
<keyword evidence="3" id="KW-1185">Reference proteome</keyword>
<sequence>MSKVCLCKGITEEEIIKAIKEGATSYEQVQETTSAGKGCCRGARCKGKINTLIEENK</sequence>
<evidence type="ECO:0000259" key="1">
    <source>
        <dbReference type="Pfam" id="PF04324"/>
    </source>
</evidence>